<protein>
    <recommendedName>
        <fullName evidence="8">DNA transposase THAP9</fullName>
    </recommendedName>
</protein>
<reference evidence="6" key="1">
    <citation type="submission" date="2013-04" db="EMBL/GenBank/DDBJ databases">
        <authorList>
            <person name="Qu J."/>
            <person name="Murali S.C."/>
            <person name="Bandaranaike D."/>
            <person name="Bellair M."/>
            <person name="Blankenburg K."/>
            <person name="Chao H."/>
            <person name="Dinh H."/>
            <person name="Doddapaneni H."/>
            <person name="Downs B."/>
            <person name="Dugan-Rocha S."/>
            <person name="Elkadiri S."/>
            <person name="Gnanaolivu R.D."/>
            <person name="Hernandez B."/>
            <person name="Javaid M."/>
            <person name="Jayaseelan J.C."/>
            <person name="Lee S."/>
            <person name="Li M."/>
            <person name="Ming W."/>
            <person name="Munidasa M."/>
            <person name="Muniz J."/>
            <person name="Nguyen L."/>
            <person name="Ongeri F."/>
            <person name="Osuji N."/>
            <person name="Pu L.-L."/>
            <person name="Puazo M."/>
            <person name="Qu C."/>
            <person name="Quiroz J."/>
            <person name="Raj R."/>
            <person name="Weissenberger G."/>
            <person name="Xin Y."/>
            <person name="Zou X."/>
            <person name="Han Y."/>
            <person name="Richards S."/>
            <person name="Worley K."/>
            <person name="Muzny D."/>
            <person name="Gibbs R."/>
        </authorList>
    </citation>
    <scope>NUCLEOTIDE SEQUENCE</scope>
    <source>
        <strain evidence="6">Sampled in the wild</strain>
    </source>
</reference>
<sequence>MNYTGQTRRLRDGAVPSVFPAYPKYLQTTKVISRSSPKCRSNDPAGDSATSITFSSGTTDPENNSASSSSGNMEYSAPTAVGEESVSNSMSDPELTPRKRKLTEKIVELHSSLDSAKKKIKVLQQKVRRQRKKLMTNKEVIDSLVEQKLLTTDAALILEKSLPPGTYSLVNRALNINGKGKSVMYDPELRSFALTLHYYSPKAYEYVRCKFNYALPSPRTIRAWYMKLNCEPGFSKECFNAIELHAQSSLMKGLIPSACLSIDDMCLKEHVEFDGKRIIGYVDMGTEIENDSLPTAKMACVIMCTSINAYWKIPCGYFFADYLSGSERGNLVIGAIEKLHELDVNVAALTFDGAAANLAMASFLGANIADASNLQVFFPHPFHCGKKIQIMLDACHMVKLIRNCLADKQIIYSEGNPIKWSYIESLFALQNNEGLRLANKLSSRHIYWRKNKMKVRPAVQTFSDSVGNAIEYCAKELQGCEETVVFIKYINNIFDLLNSSSYLGKSFKAPLRCTNQNEWKLFITDAVTYLERLSLTKDGSQPVLSSNRKVGFLGFKVCLLSAQNIFESIVGEDTSKGAGV</sequence>
<dbReference type="AlphaFoldDB" id="A0A8K0KKH0"/>
<evidence type="ECO:0008006" key="8">
    <source>
        <dbReference type="Google" id="ProtNLM"/>
    </source>
</evidence>
<dbReference type="EMBL" id="KZ309095">
    <property type="protein sequence ID" value="KAG8236926.1"/>
    <property type="molecule type" value="Genomic_DNA"/>
</dbReference>
<dbReference type="Pfam" id="PF21787">
    <property type="entry name" value="TNP-like_RNaseH_N"/>
    <property type="match status" value="1"/>
</dbReference>
<feature type="domain" description="THAP9-like helix-turn-helix" evidence="3">
    <location>
        <begin position="143"/>
        <end position="224"/>
    </location>
</feature>
<evidence type="ECO:0000256" key="1">
    <source>
        <dbReference type="SAM" id="Coils"/>
    </source>
</evidence>
<evidence type="ECO:0000259" key="4">
    <source>
        <dbReference type="Pfam" id="PF21787"/>
    </source>
</evidence>
<name>A0A8K0KKH0_LADFU</name>
<feature type="domain" description="Transposable element P transposase-like RNase H" evidence="4">
    <location>
        <begin position="230"/>
        <end position="365"/>
    </location>
</feature>
<evidence type="ECO:0000259" key="5">
    <source>
        <dbReference type="Pfam" id="PF21788"/>
    </source>
</evidence>
<feature type="domain" description="Transposable element P transposase-like GTP-binding insertion" evidence="5">
    <location>
        <begin position="395"/>
        <end position="510"/>
    </location>
</feature>
<proteinExistence type="predicted"/>
<dbReference type="InterPro" id="IPR048366">
    <property type="entry name" value="TNP-like_GBD"/>
</dbReference>
<evidence type="ECO:0000313" key="6">
    <source>
        <dbReference type="EMBL" id="KAG8236926.1"/>
    </source>
</evidence>
<feature type="compositionally biased region" description="Polar residues" evidence="2">
    <location>
        <begin position="48"/>
        <end position="73"/>
    </location>
</feature>
<feature type="region of interest" description="Disordered" evidence="2">
    <location>
        <begin position="32"/>
        <end position="99"/>
    </location>
</feature>
<evidence type="ECO:0000259" key="3">
    <source>
        <dbReference type="Pfam" id="PF12017"/>
    </source>
</evidence>
<dbReference type="InterPro" id="IPR021896">
    <property type="entry name" value="THAP9-like_HTH"/>
</dbReference>
<feature type="coiled-coil region" evidence="1">
    <location>
        <begin position="99"/>
        <end position="133"/>
    </location>
</feature>
<accession>A0A8K0KKH0</accession>
<dbReference type="PANTHER" id="PTHR47577">
    <property type="entry name" value="THAP DOMAIN-CONTAINING PROTEIN 6"/>
    <property type="match status" value="1"/>
</dbReference>
<dbReference type="PANTHER" id="PTHR47577:SF2">
    <property type="entry name" value="THAP DOMAIN CONTAINING 9"/>
    <property type="match status" value="1"/>
</dbReference>
<evidence type="ECO:0000256" key="2">
    <source>
        <dbReference type="SAM" id="MobiDB-lite"/>
    </source>
</evidence>
<dbReference type="InterPro" id="IPR048365">
    <property type="entry name" value="TNP-like_RNaseH_N"/>
</dbReference>
<dbReference type="OrthoDB" id="7312725at2759"/>
<dbReference type="Pfam" id="PF21788">
    <property type="entry name" value="TNP-like_GBD"/>
    <property type="match status" value="1"/>
</dbReference>
<gene>
    <name evidence="6" type="ORF">J437_LFUL014971</name>
</gene>
<comment type="caution">
    <text evidence="6">The sequence shown here is derived from an EMBL/GenBank/DDBJ whole genome shotgun (WGS) entry which is preliminary data.</text>
</comment>
<keyword evidence="7" id="KW-1185">Reference proteome</keyword>
<dbReference type="Proteomes" id="UP000792457">
    <property type="component" value="Unassembled WGS sequence"/>
</dbReference>
<dbReference type="Pfam" id="PF12017">
    <property type="entry name" value="Tnp_P_element"/>
    <property type="match status" value="1"/>
</dbReference>
<keyword evidence="1" id="KW-0175">Coiled coil</keyword>
<reference evidence="6" key="2">
    <citation type="submission" date="2017-10" db="EMBL/GenBank/DDBJ databases">
        <title>Ladona fulva Genome sequencing and assembly.</title>
        <authorList>
            <person name="Murali S."/>
            <person name="Richards S."/>
            <person name="Bandaranaike D."/>
            <person name="Bellair M."/>
            <person name="Blankenburg K."/>
            <person name="Chao H."/>
            <person name="Dinh H."/>
            <person name="Doddapaneni H."/>
            <person name="Dugan-Rocha S."/>
            <person name="Elkadiri S."/>
            <person name="Gnanaolivu R."/>
            <person name="Hernandez B."/>
            <person name="Skinner E."/>
            <person name="Javaid M."/>
            <person name="Lee S."/>
            <person name="Li M."/>
            <person name="Ming W."/>
            <person name="Munidasa M."/>
            <person name="Muniz J."/>
            <person name="Nguyen L."/>
            <person name="Hughes D."/>
            <person name="Osuji N."/>
            <person name="Pu L.-L."/>
            <person name="Puazo M."/>
            <person name="Qu C."/>
            <person name="Quiroz J."/>
            <person name="Raj R."/>
            <person name="Weissenberger G."/>
            <person name="Xin Y."/>
            <person name="Zou X."/>
            <person name="Han Y."/>
            <person name="Worley K."/>
            <person name="Muzny D."/>
            <person name="Gibbs R."/>
        </authorList>
    </citation>
    <scope>NUCLEOTIDE SEQUENCE</scope>
    <source>
        <strain evidence="6">Sampled in the wild</strain>
    </source>
</reference>
<evidence type="ECO:0000313" key="7">
    <source>
        <dbReference type="Proteomes" id="UP000792457"/>
    </source>
</evidence>
<organism evidence="6 7">
    <name type="scientific">Ladona fulva</name>
    <name type="common">Scarce chaser dragonfly</name>
    <name type="synonym">Libellula fulva</name>
    <dbReference type="NCBI Taxonomy" id="123851"/>
    <lineage>
        <taxon>Eukaryota</taxon>
        <taxon>Metazoa</taxon>
        <taxon>Ecdysozoa</taxon>
        <taxon>Arthropoda</taxon>
        <taxon>Hexapoda</taxon>
        <taxon>Insecta</taxon>
        <taxon>Pterygota</taxon>
        <taxon>Palaeoptera</taxon>
        <taxon>Odonata</taxon>
        <taxon>Epiprocta</taxon>
        <taxon>Anisoptera</taxon>
        <taxon>Libelluloidea</taxon>
        <taxon>Libellulidae</taxon>
        <taxon>Ladona</taxon>
    </lineage>
</organism>